<evidence type="ECO:0000313" key="2">
    <source>
        <dbReference type="EMBL" id="PZG48869.1"/>
    </source>
</evidence>
<organism evidence="2 3">
    <name type="scientific">Spongiactinospora gelatinilytica</name>
    <dbReference type="NCBI Taxonomy" id="2666298"/>
    <lineage>
        <taxon>Bacteria</taxon>
        <taxon>Bacillati</taxon>
        <taxon>Actinomycetota</taxon>
        <taxon>Actinomycetes</taxon>
        <taxon>Streptosporangiales</taxon>
        <taxon>Streptosporangiaceae</taxon>
        <taxon>Spongiactinospora</taxon>
    </lineage>
</organism>
<dbReference type="SUPFAM" id="SSF55729">
    <property type="entry name" value="Acyl-CoA N-acyltransferases (Nat)"/>
    <property type="match status" value="1"/>
</dbReference>
<reference evidence="2 3" key="1">
    <citation type="submission" date="2018-01" db="EMBL/GenBank/DDBJ databases">
        <title>Draft genome sequence of Sphaerisporangium sp. 7K107.</title>
        <authorList>
            <person name="Sahin N."/>
            <person name="Saygin H."/>
            <person name="Ay H."/>
        </authorList>
    </citation>
    <scope>NUCLEOTIDE SEQUENCE [LARGE SCALE GENOMIC DNA]</scope>
    <source>
        <strain evidence="2 3">7K107</strain>
    </source>
</reference>
<protein>
    <recommendedName>
        <fullName evidence="1">N-acetyltransferase domain-containing protein</fullName>
    </recommendedName>
</protein>
<name>A0A2W2H1T7_9ACTN</name>
<dbReference type="RefSeq" id="WP_111167297.1">
    <property type="nucleotide sequence ID" value="NZ_POUA01000073.1"/>
</dbReference>
<dbReference type="Pfam" id="PF13302">
    <property type="entry name" value="Acetyltransf_3"/>
    <property type="match status" value="1"/>
</dbReference>
<comment type="caution">
    <text evidence="2">The sequence shown here is derived from an EMBL/GenBank/DDBJ whole genome shotgun (WGS) entry which is preliminary data.</text>
</comment>
<proteinExistence type="predicted"/>
<dbReference type="InterPro" id="IPR016181">
    <property type="entry name" value="Acyl_CoA_acyltransferase"/>
</dbReference>
<keyword evidence="3" id="KW-1185">Reference proteome</keyword>
<dbReference type="InterPro" id="IPR000182">
    <property type="entry name" value="GNAT_dom"/>
</dbReference>
<sequence length="247" mass="27018">MAENAESLGNLELLEIEMKVLWHHDDHGRLHGPEELVLAVASEGITAAVAHTVPDDLAGHLLDLVTQNTPSSPDRPPHVLKECQTLLDQSMRGPSTVSAGPSYLASPPVRFDLSTAVLRSDNLNDAQRVGQMRPSNWQPEEWEELMGGGAGAPWSMIVDNDQVVSICHTPRRTPAGAEAGTWTARPFRGRGYAAATTAAWVDLLSPRCRFLFYSTSADNRSSRRVAERLGLRNIGWLWKLTRTPVAG</sequence>
<feature type="domain" description="N-acetyltransferase" evidence="1">
    <location>
        <begin position="116"/>
        <end position="247"/>
    </location>
</feature>
<dbReference type="GO" id="GO:0016747">
    <property type="term" value="F:acyltransferase activity, transferring groups other than amino-acyl groups"/>
    <property type="evidence" value="ECO:0007669"/>
    <property type="project" value="InterPro"/>
</dbReference>
<gene>
    <name evidence="2" type="ORF">C1I98_12265</name>
</gene>
<dbReference type="PROSITE" id="PS51186">
    <property type="entry name" value="GNAT"/>
    <property type="match status" value="1"/>
</dbReference>
<dbReference type="AlphaFoldDB" id="A0A2W2H1T7"/>
<evidence type="ECO:0000313" key="3">
    <source>
        <dbReference type="Proteomes" id="UP000248544"/>
    </source>
</evidence>
<evidence type="ECO:0000259" key="1">
    <source>
        <dbReference type="PROSITE" id="PS51186"/>
    </source>
</evidence>
<accession>A0A2W2H1T7</accession>
<dbReference type="Proteomes" id="UP000248544">
    <property type="component" value="Unassembled WGS sequence"/>
</dbReference>
<dbReference type="EMBL" id="POUA01000073">
    <property type="protein sequence ID" value="PZG48869.1"/>
    <property type="molecule type" value="Genomic_DNA"/>
</dbReference>
<dbReference type="Gene3D" id="3.40.630.30">
    <property type="match status" value="1"/>
</dbReference>